<protein>
    <recommendedName>
        <fullName evidence="5">Peptidyl-prolyl cis-trans isomerase</fullName>
        <ecNumber evidence="5">5.2.1.8</ecNumber>
    </recommendedName>
</protein>
<evidence type="ECO:0000256" key="1">
    <source>
        <dbReference type="ARBA" id="ARBA00000971"/>
    </source>
</evidence>
<keyword evidence="3 4" id="KW-0413">Isomerase</keyword>
<keyword evidence="2 4" id="KW-0697">Rotamase</keyword>
<dbReference type="InterPro" id="IPR046357">
    <property type="entry name" value="PPIase_dom_sf"/>
</dbReference>
<evidence type="ECO:0000256" key="5">
    <source>
        <dbReference type="RuleBase" id="RU003915"/>
    </source>
</evidence>
<dbReference type="GO" id="GO:0003755">
    <property type="term" value="F:peptidyl-prolyl cis-trans isomerase activity"/>
    <property type="evidence" value="ECO:0007669"/>
    <property type="project" value="UniProtKB-UniRule"/>
</dbReference>
<accession>A0A7I7XWE6</accession>
<feature type="signal peptide" evidence="6">
    <location>
        <begin position="1"/>
        <end position="16"/>
    </location>
</feature>
<proteinExistence type="inferred from homology"/>
<dbReference type="EC" id="5.2.1.8" evidence="5"/>
<keyword evidence="9" id="KW-1185">Reference proteome</keyword>
<dbReference type="Gene3D" id="3.10.50.40">
    <property type="match status" value="1"/>
</dbReference>
<dbReference type="Proteomes" id="UP000466931">
    <property type="component" value="Chromosome"/>
</dbReference>
<dbReference type="AlphaFoldDB" id="A0A7I7XWE6"/>
<gene>
    <name evidence="8" type="ORF">MCNF_22250</name>
</gene>
<evidence type="ECO:0000259" key="7">
    <source>
        <dbReference type="PROSITE" id="PS50059"/>
    </source>
</evidence>
<name>A0A7I7XWE6_9MYCO</name>
<dbReference type="InterPro" id="IPR001179">
    <property type="entry name" value="PPIase_FKBP_dom"/>
</dbReference>
<evidence type="ECO:0000256" key="6">
    <source>
        <dbReference type="SAM" id="SignalP"/>
    </source>
</evidence>
<dbReference type="InterPro" id="IPR050689">
    <property type="entry name" value="FKBP-type_PPIase"/>
</dbReference>
<sequence length="209" mass="20492">MAAVNFSRVSSPVALAACAAALTMSLAACGSDKENAASATSSSAAELVSTETPAAASACPTAAPASGGTPEWTLAGTTGNVAVTGSTDTTAPLVTVDGPFSVTETQVQTLKPGDGPVVADTATVLVCYMGVNGRDGSVFDSSYDRGAPVDFPLTGVVPGFQKAIAGQNVGSTVAVAMTSADGYPEGQPRAGIQPGDSLVFAIKILDATS</sequence>
<dbReference type="Pfam" id="PF00254">
    <property type="entry name" value="FKBP_C"/>
    <property type="match status" value="1"/>
</dbReference>
<evidence type="ECO:0000256" key="2">
    <source>
        <dbReference type="ARBA" id="ARBA00023110"/>
    </source>
</evidence>
<comment type="catalytic activity">
    <reaction evidence="1 4 5">
        <text>[protein]-peptidylproline (omega=180) = [protein]-peptidylproline (omega=0)</text>
        <dbReference type="Rhea" id="RHEA:16237"/>
        <dbReference type="Rhea" id="RHEA-COMP:10747"/>
        <dbReference type="Rhea" id="RHEA-COMP:10748"/>
        <dbReference type="ChEBI" id="CHEBI:83833"/>
        <dbReference type="ChEBI" id="CHEBI:83834"/>
        <dbReference type="EC" id="5.2.1.8"/>
    </reaction>
</comment>
<dbReference type="SUPFAM" id="SSF54534">
    <property type="entry name" value="FKBP-like"/>
    <property type="match status" value="1"/>
</dbReference>
<comment type="similarity">
    <text evidence="5">Belongs to the FKBP-type PPIase family.</text>
</comment>
<dbReference type="PROSITE" id="PS50059">
    <property type="entry name" value="FKBP_PPIASE"/>
    <property type="match status" value="1"/>
</dbReference>
<evidence type="ECO:0000313" key="8">
    <source>
        <dbReference type="EMBL" id="BBZ33620.1"/>
    </source>
</evidence>
<dbReference type="EMBL" id="AP022612">
    <property type="protein sequence ID" value="BBZ33620.1"/>
    <property type="molecule type" value="Genomic_DNA"/>
</dbReference>
<dbReference type="PANTHER" id="PTHR10516">
    <property type="entry name" value="PEPTIDYL-PROLYL CIS-TRANS ISOMERASE"/>
    <property type="match status" value="1"/>
</dbReference>
<organism evidence="8 9">
    <name type="scientific">Mycolicibacterium confluentis</name>
    <dbReference type="NCBI Taxonomy" id="28047"/>
    <lineage>
        <taxon>Bacteria</taxon>
        <taxon>Bacillati</taxon>
        <taxon>Actinomycetota</taxon>
        <taxon>Actinomycetes</taxon>
        <taxon>Mycobacteriales</taxon>
        <taxon>Mycobacteriaceae</taxon>
        <taxon>Mycolicibacterium</taxon>
    </lineage>
</organism>
<feature type="chain" id="PRO_5039170461" description="Peptidyl-prolyl cis-trans isomerase" evidence="6">
    <location>
        <begin position="17"/>
        <end position="209"/>
    </location>
</feature>
<reference evidence="8" key="1">
    <citation type="journal article" date="2019" name="Emerg. Microbes Infect.">
        <title>Comprehensive subspecies identification of 175 nontuberculous mycobacteria species based on 7547 genomic profiles.</title>
        <authorList>
            <person name="Matsumoto Y."/>
            <person name="Kinjo T."/>
            <person name="Motooka D."/>
            <person name="Nabeya D."/>
            <person name="Jung N."/>
            <person name="Uechi K."/>
            <person name="Horii T."/>
            <person name="Iida T."/>
            <person name="Fujita J."/>
            <person name="Nakamura S."/>
        </authorList>
    </citation>
    <scope>NUCLEOTIDE SEQUENCE [LARGE SCALE GENOMIC DNA]</scope>
    <source>
        <strain evidence="8">JCM 13671</strain>
    </source>
</reference>
<reference evidence="8" key="2">
    <citation type="submission" date="2020-02" db="EMBL/GenBank/DDBJ databases">
        <authorList>
            <person name="Matsumoto Y."/>
            <person name="Motooka D."/>
            <person name="Nakamura S."/>
        </authorList>
    </citation>
    <scope>NUCLEOTIDE SEQUENCE</scope>
    <source>
        <strain evidence="8">JCM 13671</strain>
    </source>
</reference>
<keyword evidence="6" id="KW-0732">Signal</keyword>
<evidence type="ECO:0000256" key="4">
    <source>
        <dbReference type="PROSITE-ProRule" id="PRU00277"/>
    </source>
</evidence>
<feature type="domain" description="PPIase FKBP-type" evidence="7">
    <location>
        <begin position="121"/>
        <end position="208"/>
    </location>
</feature>
<evidence type="ECO:0000256" key="3">
    <source>
        <dbReference type="ARBA" id="ARBA00023235"/>
    </source>
</evidence>
<dbReference type="PANTHER" id="PTHR10516:SF443">
    <property type="entry name" value="FK506-BINDING PROTEIN 59-RELATED"/>
    <property type="match status" value="1"/>
</dbReference>
<evidence type="ECO:0000313" key="9">
    <source>
        <dbReference type="Proteomes" id="UP000466931"/>
    </source>
</evidence>
<dbReference type="GO" id="GO:0005737">
    <property type="term" value="C:cytoplasm"/>
    <property type="evidence" value="ECO:0007669"/>
    <property type="project" value="TreeGrafter"/>
</dbReference>